<sequence>MEILPLPEPVFDSSYSIEKALLNRRSLREFSDKPLNLKEISQLLWAAQGITHFEGFRTAPSAGALYPLEIYAVCGNVNKLPSGIYHYNPFRHEIVLKKGGDFREELFHASLGQEWVKDCAVCFVITGVYDKTTRKYGSRGIRYVDMEAGHAAQNLLLQATALGIGGVTIGAFYDNQVRKILDVGADEFPLYLIPSGKK</sequence>
<gene>
    <name evidence="2" type="ORF">GWK41_09880</name>
</gene>
<dbReference type="PANTHER" id="PTHR43745:SF2">
    <property type="entry name" value="NITROREDUCTASE MJ1384-RELATED"/>
    <property type="match status" value="1"/>
</dbReference>
<evidence type="ECO:0000259" key="1">
    <source>
        <dbReference type="Pfam" id="PF00881"/>
    </source>
</evidence>
<accession>A0ABS1GKM8</accession>
<dbReference type="InterPro" id="IPR052544">
    <property type="entry name" value="Bacteriocin_Proc_Enz"/>
</dbReference>
<feature type="domain" description="Nitroreductase" evidence="1">
    <location>
        <begin position="22"/>
        <end position="197"/>
    </location>
</feature>
<dbReference type="EMBL" id="JAACYA010000002">
    <property type="protein sequence ID" value="MBK3333375.1"/>
    <property type="molecule type" value="Genomic_DNA"/>
</dbReference>
<reference evidence="2 3" key="1">
    <citation type="journal article" date="2021" name="Syst. Appl. Microbiol.">
        <title>Persephonella atlantica sp. nov.: How to adapt to physico-chemical gradients in high temperature hydrothermal habitats.</title>
        <authorList>
            <person name="Francois D.X."/>
            <person name="Godfroy A."/>
            <person name="Mathien C."/>
            <person name="Aube J."/>
            <person name="Cathalot C."/>
            <person name="Lesongeur F."/>
            <person name="L'Haridon S."/>
            <person name="Philippon X."/>
            <person name="Roussel E.G."/>
        </authorList>
    </citation>
    <scope>NUCLEOTIDE SEQUENCE [LARGE SCALE GENOMIC DNA]</scope>
    <source>
        <strain evidence="2 3">MO1340</strain>
    </source>
</reference>
<comment type="caution">
    <text evidence="2">The sequence shown here is derived from an EMBL/GenBank/DDBJ whole genome shotgun (WGS) entry which is preliminary data.</text>
</comment>
<dbReference type="Proteomes" id="UP000772812">
    <property type="component" value="Unassembled WGS sequence"/>
</dbReference>
<dbReference type="Gene3D" id="3.40.109.10">
    <property type="entry name" value="NADH Oxidase"/>
    <property type="match status" value="1"/>
</dbReference>
<organism evidence="2 3">
    <name type="scientific">Persephonella atlantica</name>
    <dbReference type="NCBI Taxonomy" id="2699429"/>
    <lineage>
        <taxon>Bacteria</taxon>
        <taxon>Pseudomonadati</taxon>
        <taxon>Aquificota</taxon>
        <taxon>Aquificia</taxon>
        <taxon>Aquificales</taxon>
        <taxon>Hydrogenothermaceae</taxon>
        <taxon>Persephonella</taxon>
    </lineage>
</organism>
<dbReference type="RefSeq" id="WP_200674991.1">
    <property type="nucleotide sequence ID" value="NZ_JAACYA010000002.1"/>
</dbReference>
<keyword evidence="3" id="KW-1185">Reference proteome</keyword>
<dbReference type="InterPro" id="IPR020051">
    <property type="entry name" value="SagB-type_dehydrogenase"/>
</dbReference>
<evidence type="ECO:0000313" key="2">
    <source>
        <dbReference type="EMBL" id="MBK3333375.1"/>
    </source>
</evidence>
<name>A0ABS1GKM8_9AQUI</name>
<dbReference type="PANTHER" id="PTHR43745">
    <property type="entry name" value="NITROREDUCTASE MJ1384-RELATED"/>
    <property type="match status" value="1"/>
</dbReference>
<evidence type="ECO:0000313" key="3">
    <source>
        <dbReference type="Proteomes" id="UP000772812"/>
    </source>
</evidence>
<dbReference type="CDD" id="cd02142">
    <property type="entry name" value="McbC_SagB-like_oxidoreductase"/>
    <property type="match status" value="1"/>
</dbReference>
<dbReference type="NCBIfam" id="TIGR03605">
    <property type="entry name" value="antibiot_sagB"/>
    <property type="match status" value="1"/>
</dbReference>
<dbReference type="SUPFAM" id="SSF55469">
    <property type="entry name" value="FMN-dependent nitroreductase-like"/>
    <property type="match status" value="1"/>
</dbReference>
<dbReference type="InterPro" id="IPR029479">
    <property type="entry name" value="Nitroreductase"/>
</dbReference>
<dbReference type="Pfam" id="PF00881">
    <property type="entry name" value="Nitroreductase"/>
    <property type="match status" value="1"/>
</dbReference>
<dbReference type="InterPro" id="IPR000415">
    <property type="entry name" value="Nitroreductase-like"/>
</dbReference>
<proteinExistence type="predicted"/>
<protein>
    <submittedName>
        <fullName evidence="2">SagB/ThcOx family dehydrogenase</fullName>
    </submittedName>
</protein>